<dbReference type="Gene3D" id="2.160.20.10">
    <property type="entry name" value="Single-stranded right-handed beta-helix, Pectin lyase-like"/>
    <property type="match status" value="1"/>
</dbReference>
<dbReference type="Proteomes" id="UP001283341">
    <property type="component" value="Unassembled WGS sequence"/>
</dbReference>
<organism evidence="1 2">
    <name type="scientific">Apodospora peruviana</name>
    <dbReference type="NCBI Taxonomy" id="516989"/>
    <lineage>
        <taxon>Eukaryota</taxon>
        <taxon>Fungi</taxon>
        <taxon>Dikarya</taxon>
        <taxon>Ascomycota</taxon>
        <taxon>Pezizomycotina</taxon>
        <taxon>Sordariomycetes</taxon>
        <taxon>Sordariomycetidae</taxon>
        <taxon>Sordariales</taxon>
        <taxon>Lasiosphaeriaceae</taxon>
        <taxon>Apodospora</taxon>
    </lineage>
</organism>
<evidence type="ECO:0000313" key="2">
    <source>
        <dbReference type="Proteomes" id="UP001283341"/>
    </source>
</evidence>
<reference evidence="1" key="1">
    <citation type="journal article" date="2023" name="Mol. Phylogenet. Evol.">
        <title>Genome-scale phylogeny and comparative genomics of the fungal order Sordariales.</title>
        <authorList>
            <person name="Hensen N."/>
            <person name="Bonometti L."/>
            <person name="Westerberg I."/>
            <person name="Brannstrom I.O."/>
            <person name="Guillou S."/>
            <person name="Cros-Aarteil S."/>
            <person name="Calhoun S."/>
            <person name="Haridas S."/>
            <person name="Kuo A."/>
            <person name="Mondo S."/>
            <person name="Pangilinan J."/>
            <person name="Riley R."/>
            <person name="LaButti K."/>
            <person name="Andreopoulos B."/>
            <person name="Lipzen A."/>
            <person name="Chen C."/>
            <person name="Yan M."/>
            <person name="Daum C."/>
            <person name="Ng V."/>
            <person name="Clum A."/>
            <person name="Steindorff A."/>
            <person name="Ohm R.A."/>
            <person name="Martin F."/>
            <person name="Silar P."/>
            <person name="Natvig D.O."/>
            <person name="Lalanne C."/>
            <person name="Gautier V."/>
            <person name="Ament-Velasquez S.L."/>
            <person name="Kruys A."/>
            <person name="Hutchinson M.I."/>
            <person name="Powell A.J."/>
            <person name="Barry K."/>
            <person name="Miller A.N."/>
            <person name="Grigoriev I.V."/>
            <person name="Debuchy R."/>
            <person name="Gladieux P."/>
            <person name="Hiltunen Thoren M."/>
            <person name="Johannesson H."/>
        </authorList>
    </citation>
    <scope>NUCLEOTIDE SEQUENCE</scope>
    <source>
        <strain evidence="1">CBS 118394</strain>
    </source>
</reference>
<dbReference type="AlphaFoldDB" id="A0AAE0I5G5"/>
<proteinExistence type="predicted"/>
<gene>
    <name evidence="1" type="ORF">B0H66DRAFT_603356</name>
</gene>
<evidence type="ECO:0000313" key="1">
    <source>
        <dbReference type="EMBL" id="KAK3318790.1"/>
    </source>
</evidence>
<sequence length="347" mass="39086">MQRTWGQWRRRIFILTTKGATAGAILMEWNVQAKTQGSAVLWDVRVCIGGAHGTGLTEKECPSSQNDPTAQCQAASLMMHLTKGASSYFENMCHKADTRLMNIWFDKFKLMENRCKGWDANLNMERRNMSEFMDSNDGNGCALIILTPTEASRKPRQNPCQPKEYTPLSYMKRRDRWSETDNIQNLGKDEFLFSQWMLTPKGADVVFGTPLDRNALNNVNQLLYVFGVNAMVPQAFPTVIMFDYLGIMYQADYGSWDPRDPSLRTLVIGLNLYMASQNCYHFFTLADTAAAAGRPKQWNGVIFANGTRFGRASPPDFSPMYPPLKPGIKFMKGTVVQPLGGATAMDF</sequence>
<name>A0AAE0I5G5_9PEZI</name>
<keyword evidence="2" id="KW-1185">Reference proteome</keyword>
<dbReference type="EMBL" id="JAUEDM010000004">
    <property type="protein sequence ID" value="KAK3318790.1"/>
    <property type="molecule type" value="Genomic_DNA"/>
</dbReference>
<accession>A0AAE0I5G5</accession>
<comment type="caution">
    <text evidence="1">The sequence shown here is derived from an EMBL/GenBank/DDBJ whole genome shotgun (WGS) entry which is preliminary data.</text>
</comment>
<dbReference type="InterPro" id="IPR012334">
    <property type="entry name" value="Pectin_lyas_fold"/>
</dbReference>
<protein>
    <submittedName>
        <fullName evidence="1">Uncharacterized protein</fullName>
    </submittedName>
</protein>
<reference evidence="1" key="2">
    <citation type="submission" date="2023-06" db="EMBL/GenBank/DDBJ databases">
        <authorList>
            <consortium name="Lawrence Berkeley National Laboratory"/>
            <person name="Haridas S."/>
            <person name="Hensen N."/>
            <person name="Bonometti L."/>
            <person name="Westerberg I."/>
            <person name="Brannstrom I.O."/>
            <person name="Guillou S."/>
            <person name="Cros-Aarteil S."/>
            <person name="Calhoun S."/>
            <person name="Kuo A."/>
            <person name="Mondo S."/>
            <person name="Pangilinan J."/>
            <person name="Riley R."/>
            <person name="Labutti K."/>
            <person name="Andreopoulos B."/>
            <person name="Lipzen A."/>
            <person name="Chen C."/>
            <person name="Yanf M."/>
            <person name="Daum C."/>
            <person name="Ng V."/>
            <person name="Clum A."/>
            <person name="Steindorff A."/>
            <person name="Ohm R."/>
            <person name="Martin F."/>
            <person name="Silar P."/>
            <person name="Natvig D."/>
            <person name="Lalanne C."/>
            <person name="Gautier V."/>
            <person name="Ament-Velasquez S.L."/>
            <person name="Kruys A."/>
            <person name="Hutchinson M.I."/>
            <person name="Powell A.J."/>
            <person name="Barry K."/>
            <person name="Miller A.N."/>
            <person name="Grigoriev I.V."/>
            <person name="Debuchy R."/>
            <person name="Gladieux P."/>
            <person name="Thoren M.H."/>
            <person name="Johannesson H."/>
        </authorList>
    </citation>
    <scope>NUCLEOTIDE SEQUENCE</scope>
    <source>
        <strain evidence="1">CBS 118394</strain>
    </source>
</reference>